<organism evidence="2 3">
    <name type="scientific">Thamnocephalis sphaerospora</name>
    <dbReference type="NCBI Taxonomy" id="78915"/>
    <lineage>
        <taxon>Eukaryota</taxon>
        <taxon>Fungi</taxon>
        <taxon>Fungi incertae sedis</taxon>
        <taxon>Zoopagomycota</taxon>
        <taxon>Zoopagomycotina</taxon>
        <taxon>Zoopagomycetes</taxon>
        <taxon>Zoopagales</taxon>
        <taxon>Sigmoideomycetaceae</taxon>
        <taxon>Thamnocephalis</taxon>
    </lineage>
</organism>
<evidence type="ECO:0000313" key="2">
    <source>
        <dbReference type="EMBL" id="RKP10388.1"/>
    </source>
</evidence>
<evidence type="ECO:0000313" key="3">
    <source>
        <dbReference type="Proteomes" id="UP000271241"/>
    </source>
</evidence>
<dbReference type="SUPFAM" id="SSF48371">
    <property type="entry name" value="ARM repeat"/>
    <property type="match status" value="1"/>
</dbReference>
<protein>
    <recommendedName>
        <fullName evidence="4">Armadillo-type protein</fullName>
    </recommendedName>
</protein>
<accession>A0A4P9XVT5</accession>
<dbReference type="AlphaFoldDB" id="A0A4P9XVT5"/>
<gene>
    <name evidence="2" type="ORF">THASP1DRAFT_27833</name>
</gene>
<evidence type="ECO:0000256" key="1">
    <source>
        <dbReference type="SAM" id="MobiDB-lite"/>
    </source>
</evidence>
<proteinExistence type="predicted"/>
<keyword evidence="3" id="KW-1185">Reference proteome</keyword>
<reference evidence="3" key="1">
    <citation type="journal article" date="2018" name="Nat. Microbiol.">
        <title>Leveraging single-cell genomics to expand the fungal tree of life.</title>
        <authorList>
            <person name="Ahrendt S.R."/>
            <person name="Quandt C.A."/>
            <person name="Ciobanu D."/>
            <person name="Clum A."/>
            <person name="Salamov A."/>
            <person name="Andreopoulos B."/>
            <person name="Cheng J.F."/>
            <person name="Woyke T."/>
            <person name="Pelin A."/>
            <person name="Henrissat B."/>
            <person name="Reynolds N.K."/>
            <person name="Benny G.L."/>
            <person name="Smith M.E."/>
            <person name="James T.Y."/>
            <person name="Grigoriev I.V."/>
        </authorList>
    </citation>
    <scope>NUCLEOTIDE SEQUENCE [LARGE SCALE GENOMIC DNA]</scope>
    <source>
        <strain evidence="3">RSA 1356</strain>
    </source>
</reference>
<dbReference type="EMBL" id="KZ992455">
    <property type="protein sequence ID" value="RKP10388.1"/>
    <property type="molecule type" value="Genomic_DNA"/>
</dbReference>
<dbReference type="Proteomes" id="UP000271241">
    <property type="component" value="Unassembled WGS sequence"/>
</dbReference>
<feature type="region of interest" description="Disordered" evidence="1">
    <location>
        <begin position="366"/>
        <end position="408"/>
    </location>
</feature>
<name>A0A4P9XVT5_9FUNG</name>
<dbReference type="InterPro" id="IPR016024">
    <property type="entry name" value="ARM-type_fold"/>
</dbReference>
<dbReference type="InterPro" id="IPR011989">
    <property type="entry name" value="ARM-like"/>
</dbReference>
<dbReference type="OrthoDB" id="5591854at2759"/>
<dbReference type="Gene3D" id="1.25.10.10">
    <property type="entry name" value="Leucine-rich Repeat Variant"/>
    <property type="match status" value="1"/>
</dbReference>
<evidence type="ECO:0008006" key="4">
    <source>
        <dbReference type="Google" id="ProtNLM"/>
    </source>
</evidence>
<sequence>MPIFTRLRTAMRKSWTAEEELQYIRDTLALPDTAHNVPKLVSVLQRIAETYHAPATAKAETAAAKLSPPVHAPEELVELSIVDAALSSLLLSPHYAVSDATLGLLERVLATRPAELLSHLPACAPALMQLADRLPEESEDRRAARAIDMVYTLLLQHDAVALIPYIRASLDAERSDTQLAAAELLVVVVEHFAPADLEDYITPLSEAVGICASSAERDMQQCAVRIYLPFLKIPSVDVKTFQNSISRDVQRNLSTALRVMLAERKYAEQMAAVTPGASLRARAFSAPPPMQHQVGSAAKDASTRTVKKVRKRVHTVNTNRSNSASVSDEGADELERAGSPRISVRLNVADVFADEANNELSRFMADDQVKEDGADDDKDTLSTGDGVDWDIRSAPDTSTAPAKTVKSAAIQRSISHDRLPRARMGSLRAGAQKIRQQVAIKSWFSMRSRKPSSAV</sequence>